<name>A0AAV2ICX1_LYMST</name>
<evidence type="ECO:0000313" key="1">
    <source>
        <dbReference type="EMBL" id="CAL1544695.1"/>
    </source>
</evidence>
<feature type="non-terminal residue" evidence="1">
    <location>
        <position position="120"/>
    </location>
</feature>
<evidence type="ECO:0000313" key="2">
    <source>
        <dbReference type="Proteomes" id="UP001497497"/>
    </source>
</evidence>
<dbReference type="AlphaFoldDB" id="A0AAV2ICX1"/>
<dbReference type="Proteomes" id="UP001497497">
    <property type="component" value="Unassembled WGS sequence"/>
</dbReference>
<proteinExistence type="predicted"/>
<reference evidence="1 2" key="1">
    <citation type="submission" date="2024-04" db="EMBL/GenBank/DDBJ databases">
        <authorList>
            <consortium name="Genoscope - CEA"/>
            <person name="William W."/>
        </authorList>
    </citation>
    <scope>NUCLEOTIDE SEQUENCE [LARGE SCALE GENOMIC DNA]</scope>
</reference>
<comment type="caution">
    <text evidence="1">The sequence shown here is derived from an EMBL/GenBank/DDBJ whole genome shotgun (WGS) entry which is preliminary data.</text>
</comment>
<gene>
    <name evidence="1" type="ORF">GSLYS_00018178001</name>
</gene>
<keyword evidence="2" id="KW-1185">Reference proteome</keyword>
<protein>
    <submittedName>
        <fullName evidence="1">Uncharacterized protein</fullName>
    </submittedName>
</protein>
<sequence length="120" mass="13542">MLNTVKKLAGTKWGENAPELKTLYLNAVRSIMEYRLPIQNLLSTTCLNNIDAIQNKAIRVILGTMKSSPIAAGELLAGIEPLHLTRKKAQLITIERYRRLNINDPLHSMAQQTVHNRINK</sequence>
<dbReference type="EMBL" id="CAXITT010000638">
    <property type="protein sequence ID" value="CAL1544695.1"/>
    <property type="molecule type" value="Genomic_DNA"/>
</dbReference>
<organism evidence="1 2">
    <name type="scientific">Lymnaea stagnalis</name>
    <name type="common">Great pond snail</name>
    <name type="synonym">Helix stagnalis</name>
    <dbReference type="NCBI Taxonomy" id="6523"/>
    <lineage>
        <taxon>Eukaryota</taxon>
        <taxon>Metazoa</taxon>
        <taxon>Spiralia</taxon>
        <taxon>Lophotrochozoa</taxon>
        <taxon>Mollusca</taxon>
        <taxon>Gastropoda</taxon>
        <taxon>Heterobranchia</taxon>
        <taxon>Euthyneura</taxon>
        <taxon>Panpulmonata</taxon>
        <taxon>Hygrophila</taxon>
        <taxon>Lymnaeoidea</taxon>
        <taxon>Lymnaeidae</taxon>
        <taxon>Lymnaea</taxon>
    </lineage>
</organism>
<accession>A0AAV2ICX1</accession>